<dbReference type="Proteomes" id="UP000550609">
    <property type="component" value="Unassembled WGS sequence"/>
</dbReference>
<dbReference type="RefSeq" id="WP_169787802.1">
    <property type="nucleotide sequence ID" value="NZ_JACIUV010000002.1"/>
</dbReference>
<name>A0A7W3YUG9_9GAMM</name>
<dbReference type="AlphaFoldDB" id="A0A7W3YUG9"/>
<organism evidence="1 2">
    <name type="scientific">Stenotrophomonas koreensis</name>
    <dbReference type="NCBI Taxonomy" id="266128"/>
    <lineage>
        <taxon>Bacteria</taxon>
        <taxon>Pseudomonadati</taxon>
        <taxon>Pseudomonadota</taxon>
        <taxon>Gammaproteobacteria</taxon>
        <taxon>Lysobacterales</taxon>
        <taxon>Lysobacteraceae</taxon>
        <taxon>Stenotrophomonas</taxon>
    </lineage>
</organism>
<evidence type="ECO:0000313" key="2">
    <source>
        <dbReference type="Proteomes" id="UP000550609"/>
    </source>
</evidence>
<sequence>MDNSTSEPGRPDHDQSLLEGLFQLAISGQSGGHDFALIEREVYARLQDTYQSPTTAS</sequence>
<accession>A0A7W3YUG9</accession>
<evidence type="ECO:0000313" key="1">
    <source>
        <dbReference type="EMBL" id="MBB1116525.1"/>
    </source>
</evidence>
<comment type="caution">
    <text evidence="1">The sequence shown here is derived from an EMBL/GenBank/DDBJ whole genome shotgun (WGS) entry which is preliminary data.</text>
</comment>
<reference evidence="1 2" key="1">
    <citation type="submission" date="2020-08" db="EMBL/GenBank/DDBJ databases">
        <title>Stenotrophomonas sp. W1S232.</title>
        <authorList>
            <person name="Deng Y."/>
        </authorList>
    </citation>
    <scope>NUCLEOTIDE SEQUENCE [LARGE SCALE GENOMIC DNA]</scope>
    <source>
        <strain evidence="1 2">W1S232</strain>
    </source>
</reference>
<gene>
    <name evidence="1" type="ORF">H4O09_05565</name>
</gene>
<dbReference type="EMBL" id="JACIUV010000002">
    <property type="protein sequence ID" value="MBB1116525.1"/>
    <property type="molecule type" value="Genomic_DNA"/>
</dbReference>
<proteinExistence type="predicted"/>
<protein>
    <submittedName>
        <fullName evidence="1">Uncharacterized protein</fullName>
    </submittedName>
</protein>